<protein>
    <submittedName>
        <fullName evidence="2">Erythromycin esterase family protein</fullName>
    </submittedName>
</protein>
<dbReference type="EMBL" id="NTHN02000020">
    <property type="protein sequence ID" value="MCT4371085.1"/>
    <property type="molecule type" value="Genomic_DNA"/>
</dbReference>
<accession>A0ABT2KKY3</accession>
<dbReference type="InterPro" id="IPR052036">
    <property type="entry name" value="Hydrolase/PRTase-associated"/>
</dbReference>
<reference evidence="3" key="1">
    <citation type="submission" date="2023-07" db="EMBL/GenBank/DDBJ databases">
        <title>Yangia mangrovi SAOS 153D genome.</title>
        <authorList>
            <person name="Verma A."/>
            <person name="Pal Y."/>
            <person name="Sundharam S."/>
            <person name="Bisht B."/>
            <person name="Srinivasan K."/>
        </authorList>
    </citation>
    <scope>NUCLEOTIDE SEQUENCE [LARGE SCALE GENOMIC DNA]</scope>
    <source>
        <strain evidence="3">SAOS 153D</strain>
    </source>
</reference>
<organism evidence="2 3">
    <name type="scientific">Alloyangia mangrovi</name>
    <dbReference type="NCBI Taxonomy" id="1779329"/>
    <lineage>
        <taxon>Bacteria</taxon>
        <taxon>Pseudomonadati</taxon>
        <taxon>Pseudomonadota</taxon>
        <taxon>Alphaproteobacteria</taxon>
        <taxon>Rhodobacterales</taxon>
        <taxon>Roseobacteraceae</taxon>
        <taxon>Alloyangia</taxon>
    </lineage>
</organism>
<dbReference type="InterPro" id="IPR029058">
    <property type="entry name" value="AB_hydrolase_fold"/>
</dbReference>
<evidence type="ECO:0000313" key="3">
    <source>
        <dbReference type="Proteomes" id="UP000217448"/>
    </source>
</evidence>
<dbReference type="Pfam" id="PF05139">
    <property type="entry name" value="Erythro_esteras"/>
    <property type="match status" value="1"/>
</dbReference>
<dbReference type="InterPro" id="IPR007815">
    <property type="entry name" value="Emycin_Estase"/>
</dbReference>
<dbReference type="SUPFAM" id="SSF53474">
    <property type="entry name" value="alpha/beta-Hydrolases"/>
    <property type="match status" value="1"/>
</dbReference>
<dbReference type="SUPFAM" id="SSF159501">
    <property type="entry name" value="EreA/ChaN-like"/>
    <property type="match status" value="1"/>
</dbReference>
<gene>
    <name evidence="2" type="ORF">CLG85_012475</name>
</gene>
<dbReference type="PANTHER" id="PTHR31299:SF0">
    <property type="entry name" value="ESTERASE, PUTATIVE (AFU_ORTHOLOGUE AFUA_1G05850)-RELATED"/>
    <property type="match status" value="1"/>
</dbReference>
<evidence type="ECO:0000256" key="1">
    <source>
        <dbReference type="SAM" id="MobiDB-lite"/>
    </source>
</evidence>
<proteinExistence type="predicted"/>
<evidence type="ECO:0000313" key="2">
    <source>
        <dbReference type="EMBL" id="MCT4371085.1"/>
    </source>
</evidence>
<keyword evidence="3" id="KW-1185">Reference proteome</keyword>
<dbReference type="RefSeq" id="WP_260349018.1">
    <property type="nucleotide sequence ID" value="NZ_NTHN02000020.1"/>
</dbReference>
<sequence>MSPSCRSVFSAPAPGPGRRWSPRPNWGRASGPWSRAGGRPDLAGPHLAQVTAPTLLIVGGNDAHVLTLNRQALYGLNCEKLLKIVPGASHLFEEPGTLEAATEMACTWFEHYLQRPSEAVHPQPETHLLGDDAIVTALRGAAIALPEPEDPAFGAAFDDYGAARIVLLGEASHGTSEFYRARAAITRRLIERHGFTHVAAEADWPDAAAIDRHIRGRPGAASRRVPFARFPTWMWRNREFDDFVASLRDHNAKVEPDEQVRFTGLDLYSMTASIAAVLEYLDRVDPAAAKEARQRYACIDPWSQELASYGRASLSRGYALCEAPVMRTLLDLLQSELHYVARDGDAFFDAVQNARLVANAERYYRVMYYGSHESWNLRDRHMFDTLKRVLERGGPDAKAVVWAHNSHIGDARFTDMGSARGELNIGQICREEFGREAVLIGFGTHSGTVAAASEWDAPMEVKAVRPSRPDSYEALCHAVGEPRFLLDMGREMDPALRRALRDPRLERYIGVIYRPETERWSHYSHATLPDQYDAFVWFDETRAVTPVPTRVIAGEDETYPFGL</sequence>
<feature type="region of interest" description="Disordered" evidence="1">
    <location>
        <begin position="1"/>
        <end position="45"/>
    </location>
</feature>
<dbReference type="PANTHER" id="PTHR31299">
    <property type="entry name" value="ESTERASE, PUTATIVE (AFU_ORTHOLOGUE AFUA_1G05850)-RELATED"/>
    <property type="match status" value="1"/>
</dbReference>
<dbReference type="Gene3D" id="3.40.1660.10">
    <property type="entry name" value="EreA-like (biosynthetic domain)"/>
    <property type="match status" value="1"/>
</dbReference>
<name>A0ABT2KKY3_9RHOB</name>
<dbReference type="CDD" id="cd14728">
    <property type="entry name" value="Ere-like"/>
    <property type="match status" value="1"/>
</dbReference>
<dbReference type="Gene3D" id="3.40.50.1820">
    <property type="entry name" value="alpha/beta hydrolase"/>
    <property type="match status" value="1"/>
</dbReference>
<dbReference type="Gene3D" id="3.30.1870.10">
    <property type="entry name" value="EreA-like, domain 2"/>
    <property type="match status" value="1"/>
</dbReference>
<dbReference type="Proteomes" id="UP000217448">
    <property type="component" value="Unassembled WGS sequence"/>
</dbReference>
<comment type="caution">
    <text evidence="2">The sequence shown here is derived from an EMBL/GenBank/DDBJ whole genome shotgun (WGS) entry which is preliminary data.</text>
</comment>